<dbReference type="OMA" id="GPNAENY"/>
<dbReference type="PANTHER" id="PTHR33021">
    <property type="entry name" value="BLUE COPPER PROTEIN"/>
    <property type="match status" value="1"/>
</dbReference>
<evidence type="ECO:0000259" key="11">
    <source>
        <dbReference type="PROSITE" id="PS51485"/>
    </source>
</evidence>
<evidence type="ECO:0000313" key="13">
    <source>
        <dbReference type="Proteomes" id="UP000316621"/>
    </source>
</evidence>
<feature type="region of interest" description="Disordered" evidence="10">
    <location>
        <begin position="138"/>
        <end position="188"/>
    </location>
</feature>
<dbReference type="SUPFAM" id="SSF49503">
    <property type="entry name" value="Cupredoxins"/>
    <property type="match status" value="1"/>
</dbReference>
<dbReference type="Pfam" id="PF02298">
    <property type="entry name" value="Cu_bind_like"/>
    <property type="match status" value="1"/>
</dbReference>
<dbReference type="GO" id="GO:0005886">
    <property type="term" value="C:plasma membrane"/>
    <property type="evidence" value="ECO:0007669"/>
    <property type="project" value="TreeGrafter"/>
</dbReference>
<keyword evidence="3" id="KW-0732">Signal</keyword>
<keyword evidence="7" id="KW-0449">Lipoprotein</keyword>
<dbReference type="CDD" id="cd11019">
    <property type="entry name" value="OsENODL1_like"/>
    <property type="match status" value="1"/>
</dbReference>
<dbReference type="Gene3D" id="2.60.40.420">
    <property type="entry name" value="Cupredoxins - blue copper proteins"/>
    <property type="match status" value="1"/>
</dbReference>
<evidence type="ECO:0000256" key="9">
    <source>
        <dbReference type="ARBA" id="ARBA00037868"/>
    </source>
</evidence>
<dbReference type="OrthoDB" id="691587at2759"/>
<evidence type="ECO:0000256" key="6">
    <source>
        <dbReference type="ARBA" id="ARBA00023180"/>
    </source>
</evidence>
<dbReference type="Gramene" id="RZC80475">
    <property type="protein sequence ID" value="RZC80475"/>
    <property type="gene ID" value="C5167_043048"/>
</dbReference>
<dbReference type="FunFam" id="2.60.40.420:FF:000010">
    <property type="entry name" value="Early nodulin-like protein 1"/>
    <property type="match status" value="1"/>
</dbReference>
<feature type="domain" description="Phytocyanin" evidence="11">
    <location>
        <begin position="35"/>
        <end position="137"/>
    </location>
</feature>
<evidence type="ECO:0000256" key="5">
    <source>
        <dbReference type="ARBA" id="ARBA00023157"/>
    </source>
</evidence>
<dbReference type="PROSITE" id="PS51485">
    <property type="entry name" value="PHYTOCYANIN"/>
    <property type="match status" value="1"/>
</dbReference>
<dbReference type="InterPro" id="IPR003245">
    <property type="entry name" value="Phytocyanin_dom"/>
</dbReference>
<evidence type="ECO:0000256" key="3">
    <source>
        <dbReference type="ARBA" id="ARBA00022729"/>
    </source>
</evidence>
<evidence type="ECO:0000256" key="1">
    <source>
        <dbReference type="ARBA" id="ARBA00004589"/>
    </source>
</evidence>
<dbReference type="InterPro" id="IPR039391">
    <property type="entry name" value="Phytocyanin-like"/>
</dbReference>
<evidence type="ECO:0000256" key="2">
    <source>
        <dbReference type="ARBA" id="ARBA00022622"/>
    </source>
</evidence>
<dbReference type="STRING" id="3469.A0A4Y7L8G7"/>
<dbReference type="Proteomes" id="UP000316621">
    <property type="component" value="Chromosome 10"/>
</dbReference>
<evidence type="ECO:0000256" key="7">
    <source>
        <dbReference type="ARBA" id="ARBA00023288"/>
    </source>
</evidence>
<feature type="compositionally biased region" description="Pro residues" evidence="10">
    <location>
        <begin position="142"/>
        <end position="164"/>
    </location>
</feature>
<evidence type="ECO:0000256" key="4">
    <source>
        <dbReference type="ARBA" id="ARBA00023136"/>
    </source>
</evidence>
<keyword evidence="4" id="KW-0472">Membrane</keyword>
<comment type="similarity">
    <text evidence="8">Belongs to the early nodulin-like (ENODL) family.</text>
</comment>
<organism evidence="12 13">
    <name type="scientific">Papaver somniferum</name>
    <name type="common">Opium poppy</name>
    <dbReference type="NCBI Taxonomy" id="3469"/>
    <lineage>
        <taxon>Eukaryota</taxon>
        <taxon>Viridiplantae</taxon>
        <taxon>Streptophyta</taxon>
        <taxon>Embryophyta</taxon>
        <taxon>Tracheophyta</taxon>
        <taxon>Spermatophyta</taxon>
        <taxon>Magnoliopsida</taxon>
        <taxon>Ranunculales</taxon>
        <taxon>Papaveraceae</taxon>
        <taxon>Papaveroideae</taxon>
        <taxon>Papaver</taxon>
    </lineage>
</organism>
<comment type="subcellular location">
    <subcellularLocation>
        <location evidence="9">Endomembrane system</location>
        <topology evidence="9">Lipid-anchor</topology>
    </subcellularLocation>
    <subcellularLocation>
        <location evidence="1">Membrane</location>
        <topology evidence="1">Lipid-anchor</topology>
        <topology evidence="1">GPI-anchor</topology>
    </subcellularLocation>
</comment>
<dbReference type="AlphaFoldDB" id="A0A4Y7L8G7"/>
<evidence type="ECO:0000313" key="12">
    <source>
        <dbReference type="EMBL" id="RZC80475.1"/>
    </source>
</evidence>
<reference evidence="12 13" key="1">
    <citation type="journal article" date="2018" name="Science">
        <title>The opium poppy genome and morphinan production.</title>
        <authorList>
            <person name="Guo L."/>
            <person name="Winzer T."/>
            <person name="Yang X."/>
            <person name="Li Y."/>
            <person name="Ning Z."/>
            <person name="He Z."/>
            <person name="Teodor R."/>
            <person name="Lu Y."/>
            <person name="Bowser T.A."/>
            <person name="Graham I.A."/>
            <person name="Ye K."/>
        </authorList>
    </citation>
    <scope>NUCLEOTIDE SEQUENCE [LARGE SCALE GENOMIC DNA]</scope>
    <source>
        <strain evidence="13">cv. HN1</strain>
        <tissue evidence="12">Leaves</tissue>
    </source>
</reference>
<proteinExistence type="inferred from homology"/>
<gene>
    <name evidence="12" type="ORF">C5167_043048</name>
</gene>
<dbReference type="GO" id="GO:0012505">
    <property type="term" value="C:endomembrane system"/>
    <property type="evidence" value="ECO:0007669"/>
    <property type="project" value="UniProtKB-SubCell"/>
</dbReference>
<keyword evidence="5" id="KW-1015">Disulfide bond</keyword>
<protein>
    <recommendedName>
        <fullName evidence="11">Phytocyanin domain-containing protein</fullName>
    </recommendedName>
</protein>
<keyword evidence="2" id="KW-0336">GPI-anchor</keyword>
<dbReference type="InterPro" id="IPR008972">
    <property type="entry name" value="Cupredoxin"/>
</dbReference>
<dbReference type="PANTHER" id="PTHR33021:SF197">
    <property type="entry name" value="EARLY NODULIN-LIKE PROTEIN 13"/>
    <property type="match status" value="1"/>
</dbReference>
<accession>A0A4Y7L8G7</accession>
<keyword evidence="13" id="KW-1185">Reference proteome</keyword>
<sequence length="209" mass="22366">MANSILRSIDGHNQRIFLALGLLSLAAMMRNAGAYEFKVGGVNGWTVTSNPDEHNQWAQTRRFQKGDILLFVYKPSQDSVLQVNKQDYDNCNTGSPIAKFEDGNTSFNLTQSGPFYFISGIELNCHNNEKLTAIVLSDRSKTPPPPPPSSPPPPPPAATTPSPAPAGELFPSDQSPPPPPPRNGASSSFVSLTSSIGAFVMGSSLLLVL</sequence>
<dbReference type="GO" id="GO:0009055">
    <property type="term" value="F:electron transfer activity"/>
    <property type="evidence" value="ECO:0007669"/>
    <property type="project" value="InterPro"/>
</dbReference>
<name>A0A4Y7L8G7_PAPSO</name>
<evidence type="ECO:0000256" key="8">
    <source>
        <dbReference type="ARBA" id="ARBA00035011"/>
    </source>
</evidence>
<dbReference type="InterPro" id="IPR041846">
    <property type="entry name" value="ENL_dom"/>
</dbReference>
<evidence type="ECO:0000256" key="10">
    <source>
        <dbReference type="SAM" id="MobiDB-lite"/>
    </source>
</evidence>
<keyword evidence="6" id="KW-0325">Glycoprotein</keyword>
<dbReference type="EMBL" id="CM010724">
    <property type="protein sequence ID" value="RZC80475.1"/>
    <property type="molecule type" value="Genomic_DNA"/>
</dbReference>
<dbReference type="GO" id="GO:0098552">
    <property type="term" value="C:side of membrane"/>
    <property type="evidence" value="ECO:0007669"/>
    <property type="project" value="UniProtKB-KW"/>
</dbReference>